<evidence type="ECO:0008006" key="3">
    <source>
        <dbReference type="Google" id="ProtNLM"/>
    </source>
</evidence>
<dbReference type="PATRIC" id="fig|1280946.3.peg.2636"/>
<dbReference type="OrthoDB" id="7545296at2"/>
<evidence type="ECO:0000313" key="2">
    <source>
        <dbReference type="Proteomes" id="UP000027037"/>
    </source>
</evidence>
<sequence>MKLLRSATLTVSDIERSADLYTSYLDYSVVERGTIPQDLADSWDAPKTAGANYVVMQPASGADIFLRLIEQPKVDGFKALRSYGWNAIEICVEDVLAANERMKDSPFEIIGPPREIDGLPAIHPMQVKGPDEEIVYLTQIKSDLPAFDLPRAEAAIDKLFILVMGCSDMRASNKWMEEHVGVEMGRDMEIVYTMLAAAYDLPEQDMHVISTMIHGRDVFLELDQYPDAAINRPQLPGMLVPGCAIGTLWHPDFDSLTGPWITEPVVREGPIYKGKRAGTMKAPDGTLVEMVES</sequence>
<name>A0A062U6D8_9PROT</name>
<dbReference type="AlphaFoldDB" id="A0A062U6D8"/>
<reference evidence="1 2" key="1">
    <citation type="journal article" date="2014" name="Antonie Van Leeuwenhoek">
        <title>Hyphomonas beringensis sp. nov. and Hyphomonas chukchiensis sp. nov., isolated from surface seawater of the Bering Sea and Chukchi Sea.</title>
        <authorList>
            <person name="Li C."/>
            <person name="Lai Q."/>
            <person name="Li G."/>
            <person name="Dong C."/>
            <person name="Wang J."/>
            <person name="Liao Y."/>
            <person name="Shao Z."/>
        </authorList>
    </citation>
    <scope>NUCLEOTIDE SEQUENCE [LARGE SCALE GENOMIC DNA]</scope>
    <source>
        <strain evidence="1 2">25B14_1</strain>
    </source>
</reference>
<dbReference type="EMBL" id="AWFF01000054">
    <property type="protein sequence ID" value="KCZ53318.1"/>
    <property type="molecule type" value="Genomic_DNA"/>
</dbReference>
<dbReference type="SUPFAM" id="SSF54593">
    <property type="entry name" value="Glyoxalase/Bleomycin resistance protein/Dihydroxybiphenyl dioxygenase"/>
    <property type="match status" value="1"/>
</dbReference>
<protein>
    <recommendedName>
        <fullName evidence="3">VOC domain-containing protein</fullName>
    </recommendedName>
</protein>
<dbReference type="STRING" id="1280946.HY29_03615"/>
<keyword evidence="2" id="KW-1185">Reference proteome</keyword>
<dbReference type="Gene3D" id="3.10.180.10">
    <property type="entry name" value="2,3-Dihydroxybiphenyl 1,2-Dioxygenase, domain 1"/>
    <property type="match status" value="1"/>
</dbReference>
<gene>
    <name evidence="1" type="ORF">HY29_03615</name>
</gene>
<accession>A0A062U6D8</accession>
<dbReference type="InterPro" id="IPR029068">
    <property type="entry name" value="Glyas_Bleomycin-R_OHBP_Dase"/>
</dbReference>
<dbReference type="RefSeq" id="WP_034797676.1">
    <property type="nucleotide sequence ID" value="NZ_AWFF01000054.1"/>
</dbReference>
<dbReference type="Proteomes" id="UP000027037">
    <property type="component" value="Unassembled WGS sequence"/>
</dbReference>
<organism evidence="1 2">
    <name type="scientific">Hyphomonas beringensis</name>
    <dbReference type="NCBI Taxonomy" id="1280946"/>
    <lineage>
        <taxon>Bacteria</taxon>
        <taxon>Pseudomonadati</taxon>
        <taxon>Pseudomonadota</taxon>
        <taxon>Alphaproteobacteria</taxon>
        <taxon>Hyphomonadales</taxon>
        <taxon>Hyphomonadaceae</taxon>
        <taxon>Hyphomonas</taxon>
    </lineage>
</organism>
<evidence type="ECO:0000313" key="1">
    <source>
        <dbReference type="EMBL" id="KCZ53318.1"/>
    </source>
</evidence>
<comment type="caution">
    <text evidence="1">The sequence shown here is derived from an EMBL/GenBank/DDBJ whole genome shotgun (WGS) entry which is preliminary data.</text>
</comment>
<dbReference type="eggNOG" id="COG0346">
    <property type="taxonomic scope" value="Bacteria"/>
</dbReference>
<proteinExistence type="predicted"/>